<dbReference type="GO" id="GO:0006896">
    <property type="term" value="P:Golgi to vacuole transport"/>
    <property type="evidence" value="ECO:0007669"/>
    <property type="project" value="TreeGrafter"/>
</dbReference>
<dbReference type="InterPro" id="IPR058898">
    <property type="entry name" value="Mu_AP3"/>
</dbReference>
<dbReference type="GO" id="GO:1904115">
    <property type="term" value="C:axon cytoplasm"/>
    <property type="evidence" value="ECO:0007669"/>
    <property type="project" value="GOC"/>
</dbReference>
<dbReference type="Gene3D" id="1.25.10.10">
    <property type="entry name" value="Leucine-rich Repeat Variant"/>
    <property type="match status" value="4"/>
</dbReference>
<reference evidence="10" key="1">
    <citation type="submission" date="2023-03" db="UniProtKB">
        <authorList>
            <consortium name="WormBaseParasite"/>
        </authorList>
    </citation>
    <scope>IDENTIFICATION</scope>
</reference>
<dbReference type="GO" id="GO:0098830">
    <property type="term" value="C:presynaptic endosome"/>
    <property type="evidence" value="ECO:0007669"/>
    <property type="project" value="TreeGrafter"/>
</dbReference>
<dbReference type="InterPro" id="IPR011989">
    <property type="entry name" value="ARM-like"/>
</dbReference>
<dbReference type="GO" id="GO:0030123">
    <property type="term" value="C:AP-3 adaptor complex"/>
    <property type="evidence" value="ECO:0007669"/>
    <property type="project" value="InterPro"/>
</dbReference>
<evidence type="ECO:0000256" key="3">
    <source>
        <dbReference type="ARBA" id="ARBA00022448"/>
    </source>
</evidence>
<dbReference type="InterPro" id="IPR010474">
    <property type="entry name" value="AP3D_dom_metazoa"/>
</dbReference>
<dbReference type="Pfam" id="PF06375">
    <property type="entry name" value="AP3D1"/>
    <property type="match status" value="1"/>
</dbReference>
<keyword evidence="4" id="KW-0677">Repeat</keyword>
<evidence type="ECO:0000259" key="8">
    <source>
        <dbReference type="SMART" id="SM01354"/>
    </source>
</evidence>
<dbReference type="Pfam" id="PF26171">
    <property type="entry name" value="Mu_AP3"/>
    <property type="match status" value="1"/>
</dbReference>
<dbReference type="SMART" id="SM01354">
    <property type="entry name" value="BLVR"/>
    <property type="match status" value="1"/>
</dbReference>
<dbReference type="PANTHER" id="PTHR22781">
    <property type="entry name" value="DELTA ADAPTIN-RELATED"/>
    <property type="match status" value="1"/>
</dbReference>
<dbReference type="GO" id="GO:0016182">
    <property type="term" value="P:synaptic vesicle budding from endosome"/>
    <property type="evidence" value="ECO:0007669"/>
    <property type="project" value="TreeGrafter"/>
</dbReference>
<dbReference type="Pfam" id="PF01602">
    <property type="entry name" value="Adaptin_N"/>
    <property type="match status" value="3"/>
</dbReference>
<feature type="region of interest" description="Disordered" evidence="7">
    <location>
        <begin position="1029"/>
        <end position="1079"/>
    </location>
</feature>
<evidence type="ECO:0000313" key="9">
    <source>
        <dbReference type="Proteomes" id="UP000036681"/>
    </source>
</evidence>
<evidence type="ECO:0000256" key="6">
    <source>
        <dbReference type="ARBA" id="ARBA00023136"/>
    </source>
</evidence>
<comment type="similarity">
    <text evidence="2">Belongs to the adaptor complexes large subunit family.</text>
</comment>
<dbReference type="PANTHER" id="PTHR22781:SF12">
    <property type="entry name" value="AP-3 COMPLEX SUBUNIT DELTA-1"/>
    <property type="match status" value="1"/>
</dbReference>
<dbReference type="SUPFAM" id="SSF48371">
    <property type="entry name" value="ARM repeat"/>
    <property type="match status" value="1"/>
</dbReference>
<feature type="compositionally biased region" description="Basic residues" evidence="7">
    <location>
        <begin position="1109"/>
        <end position="1125"/>
    </location>
</feature>
<evidence type="ECO:0000313" key="10">
    <source>
        <dbReference type="WBParaSite" id="ALUE_0001097401-mRNA-1"/>
    </source>
</evidence>
<evidence type="ECO:0000256" key="1">
    <source>
        <dbReference type="ARBA" id="ARBA00004308"/>
    </source>
</evidence>
<proteinExistence type="inferred from homology"/>
<dbReference type="GO" id="GO:0006623">
    <property type="term" value="P:protein targeting to vacuole"/>
    <property type="evidence" value="ECO:0007669"/>
    <property type="project" value="TreeGrafter"/>
</dbReference>
<feature type="compositionally biased region" description="Polar residues" evidence="7">
    <location>
        <begin position="1145"/>
        <end position="1163"/>
    </location>
</feature>
<feature type="domain" description="AP-3 complex subunit delta" evidence="8">
    <location>
        <begin position="826"/>
        <end position="978"/>
    </location>
</feature>
<evidence type="ECO:0000256" key="7">
    <source>
        <dbReference type="SAM" id="MobiDB-lite"/>
    </source>
</evidence>
<evidence type="ECO:0000256" key="5">
    <source>
        <dbReference type="ARBA" id="ARBA00022927"/>
    </source>
</evidence>
<dbReference type="Proteomes" id="UP000036681">
    <property type="component" value="Unplaced"/>
</dbReference>
<dbReference type="WBParaSite" id="ALUE_0001097401-mRNA-1">
    <property type="protein sequence ID" value="ALUE_0001097401-mRNA-1"/>
    <property type="gene ID" value="ALUE_0001097401"/>
</dbReference>
<feature type="region of interest" description="Disordered" evidence="7">
    <location>
        <begin position="1104"/>
        <end position="1130"/>
    </location>
</feature>
<dbReference type="GO" id="GO:0010008">
    <property type="term" value="C:endosome membrane"/>
    <property type="evidence" value="ECO:0007669"/>
    <property type="project" value="TreeGrafter"/>
</dbReference>
<name>A0A9J2PNR9_ASCLU</name>
<dbReference type="GO" id="GO:0048490">
    <property type="term" value="P:anterograde synaptic vesicle transport"/>
    <property type="evidence" value="ECO:0007669"/>
    <property type="project" value="TreeGrafter"/>
</dbReference>
<feature type="compositionally biased region" description="Basic and acidic residues" evidence="7">
    <location>
        <begin position="1049"/>
        <end position="1060"/>
    </location>
</feature>
<feature type="region of interest" description="Disordered" evidence="7">
    <location>
        <begin position="901"/>
        <end position="929"/>
    </location>
</feature>
<organism evidence="9 10">
    <name type="scientific">Ascaris lumbricoides</name>
    <name type="common">Giant roundworm</name>
    <dbReference type="NCBI Taxonomy" id="6252"/>
    <lineage>
        <taxon>Eukaryota</taxon>
        <taxon>Metazoa</taxon>
        <taxon>Ecdysozoa</taxon>
        <taxon>Nematoda</taxon>
        <taxon>Chromadorea</taxon>
        <taxon>Rhabditida</taxon>
        <taxon>Spirurina</taxon>
        <taxon>Ascaridomorpha</taxon>
        <taxon>Ascaridoidea</taxon>
        <taxon>Ascarididae</taxon>
        <taxon>Ascaris</taxon>
    </lineage>
</organism>
<feature type="compositionally biased region" description="Basic residues" evidence="7">
    <location>
        <begin position="907"/>
        <end position="922"/>
    </location>
</feature>
<protein>
    <submittedName>
        <fullName evidence="10">AP-3 complex subunit delta domain-containing protein</fullName>
    </submittedName>
</protein>
<keyword evidence="5" id="KW-0653">Protein transport</keyword>
<feature type="region of interest" description="Disordered" evidence="7">
    <location>
        <begin position="1145"/>
        <end position="1181"/>
    </location>
</feature>
<dbReference type="InterPro" id="IPR017105">
    <property type="entry name" value="AP3_complex_dsu"/>
</dbReference>
<feature type="compositionally biased region" description="Basic and acidic residues" evidence="7">
    <location>
        <begin position="825"/>
        <end position="843"/>
    </location>
</feature>
<comment type="subcellular location">
    <subcellularLocation>
        <location evidence="1">Endomembrane system</location>
    </subcellularLocation>
</comment>
<dbReference type="GO" id="GO:0098943">
    <property type="term" value="P:neurotransmitter receptor transport, postsynaptic endosome to lysosome"/>
    <property type="evidence" value="ECO:0007669"/>
    <property type="project" value="TreeGrafter"/>
</dbReference>
<dbReference type="InterPro" id="IPR016024">
    <property type="entry name" value="ARM-type_fold"/>
</dbReference>
<keyword evidence="6" id="KW-0472">Membrane</keyword>
<dbReference type="InterPro" id="IPR002553">
    <property type="entry name" value="Clathrin/coatomer_adapt-like_N"/>
</dbReference>
<sequence length="1431" mass="160885">MPIDEMIGDMEMRVDKRMALRKVRSNIDRLFDKSLTDLIRGIRNNKDNEARYIASCIDEIKMELRQESTFVKANAIEKLAYLQMMGYDIAWASFNIIEVMASTKYTEKRIGDDVKPLQLQMMGYDIAWASFNIIEFSIIFFDVCLASGRNSSTTKPLSSSRPYIRKRAVLLLYKIFLKYPDSLRPTFHRLKERLEDQDPACGRNSSTTKPLSSSRPYIRKRAVLLLYKIFLKYPDSLRPTFHRLKERLEDQDPGVQSAAVNVICELARKNPKNYLTLAPVFFKLMTTSSNNWMLIKIIKLFGALVPLEPRLGKKLLEPLTNLINSTSAMSLLYECINTVIAVLISVSSGAPGDHTASIQLTGVLIEDSDQNLKYLGLLAMGRILQTHPKAVQAHKDIVLRCLDDKDESIRLRALDLLYGMVSKRNIMEIVRKLMEHVDAAEGSFYRDELLSRIISICSYNNYQYITNFEWYISVLVELTKVEGTKHGAMIAEQVFEFFRYISVLVELTKVEGTKHGAMIAEQVFEFFRYISVLVELTKVEGTKHGAMIAEQVFEFFRYISVLVELTKVEGTKHGAMIAEQMQDVTVRVQSIRHFSVSQMALLVENANLLLAGSAQHRSNICEVLLAAAWICGEYAEHVCSVQGVLEAMLKTKTAVMPGHILSVYVQNIAKLYALLLQKAEAEEDWDTVESLDNLMLSKLPQFELADHLEAQERACTLMAIVRVVERFHANREKIADDFSKLFEGELNPVAPKAQRKVPVPEGLDLDAWIHEPEPEEDGEDVSSEDEGYRFGKKALRSEFATFGGRLRYSSEEEAAAKKSSQASKEPTEEEIRLRRERRQHEIENNPYYMKGDTKSMPPKRPSKFVGRSSMERGEATPVDLQSPLEIPGVVGLDRYMQQQQSTLTWKTAKKEKKKKGKKRRGARAMVSSSEDDDIPIVHQVNRADGEMPENAKSTDEESIPEKTDGMDAVYKALDIDLEEPLRPEEQVQAPQPYAQPRMVLRDVCHSAQQDGFVYNSAAMPLRVYNGLSASTTTNGHPVERTSKTKKTKTSKERTQKDGEKSRKKRISSKGDASLTRRTEAKLIEGTDEWLHSSEATEAAAKALNEAGKATRKAEKKSKDSKRKSKHAEMIEEPIDKDVYEVTSGVCTPSNPNVRGDSSSNGAVSPQGAITPDHYSKKDGSRSDIKLSSYAFLGESNDLKLTYETRVSTDDANQVAVGVVFANKGPNTIRQIEMNLVDTLNTRLIRDEGLSSMAAVPMAFQLPPGVSSEHVFRFSVRAINVSQKLRGTVTFFVEGNEGTSQDKVDFRILLPTIAFTVPATIGRDAFEVLLASGDVDFKSSTQFSTSLCWADVLKKITFFGHCSVVERHNSSASLYAHTIKAEPICILVKQQVLFISFQLSILVGDRVQIDGRSGDQQLIYAVVDELRDAVLS</sequence>
<dbReference type="GO" id="GO:0043195">
    <property type="term" value="C:terminal bouton"/>
    <property type="evidence" value="ECO:0007669"/>
    <property type="project" value="TreeGrafter"/>
</dbReference>
<evidence type="ECO:0000256" key="4">
    <source>
        <dbReference type="ARBA" id="ARBA00022737"/>
    </source>
</evidence>
<evidence type="ECO:0000256" key="2">
    <source>
        <dbReference type="ARBA" id="ARBA00006613"/>
    </source>
</evidence>
<dbReference type="GO" id="GO:0048499">
    <property type="term" value="P:synaptic vesicle membrane organization"/>
    <property type="evidence" value="ECO:0007669"/>
    <property type="project" value="TreeGrafter"/>
</dbReference>
<accession>A0A9J2PNR9</accession>
<keyword evidence="9" id="KW-1185">Reference proteome</keyword>
<feature type="region of interest" description="Disordered" evidence="7">
    <location>
        <begin position="812"/>
        <end position="874"/>
    </location>
</feature>
<keyword evidence="3" id="KW-0813">Transport</keyword>